<feature type="compositionally biased region" description="Basic and acidic residues" evidence="1">
    <location>
        <begin position="173"/>
        <end position="201"/>
    </location>
</feature>
<comment type="caution">
    <text evidence="3">The sequence shown here is derived from an EMBL/GenBank/DDBJ whole genome shotgun (WGS) entry which is preliminary data.</text>
</comment>
<name>A0ABT4US39_9PSEU</name>
<dbReference type="Pfam" id="PF09534">
    <property type="entry name" value="Trp_oprn_chp"/>
    <property type="match status" value="1"/>
</dbReference>
<keyword evidence="2" id="KW-0812">Transmembrane</keyword>
<proteinExistence type="predicted"/>
<feature type="transmembrane region" description="Helical" evidence="2">
    <location>
        <begin position="16"/>
        <end position="40"/>
    </location>
</feature>
<evidence type="ECO:0000313" key="4">
    <source>
        <dbReference type="Proteomes" id="UP001210380"/>
    </source>
</evidence>
<accession>A0ABT4US39</accession>
<evidence type="ECO:0000313" key="3">
    <source>
        <dbReference type="EMBL" id="MDA3624530.1"/>
    </source>
</evidence>
<feature type="transmembrane region" description="Helical" evidence="2">
    <location>
        <begin position="65"/>
        <end position="86"/>
    </location>
</feature>
<organism evidence="3 4">
    <name type="scientific">Saccharopolyspora oryzae</name>
    <dbReference type="NCBI Taxonomy" id="2997343"/>
    <lineage>
        <taxon>Bacteria</taxon>
        <taxon>Bacillati</taxon>
        <taxon>Actinomycetota</taxon>
        <taxon>Actinomycetes</taxon>
        <taxon>Pseudonocardiales</taxon>
        <taxon>Pseudonocardiaceae</taxon>
        <taxon>Saccharopolyspora</taxon>
    </lineage>
</organism>
<feature type="region of interest" description="Disordered" evidence="1">
    <location>
        <begin position="167"/>
        <end position="201"/>
    </location>
</feature>
<gene>
    <name evidence="3" type="ORF">OU415_03710</name>
</gene>
<dbReference type="InterPro" id="IPR019051">
    <property type="entry name" value="Trp_biosyn_TM_oprn/chp"/>
</dbReference>
<reference evidence="3 4" key="1">
    <citation type="submission" date="2022-11" db="EMBL/GenBank/DDBJ databases">
        <title>Draft genome sequence of Saccharopolyspora sp. WRP15-2 isolated from rhizosphere soils of wild rice in Thailand.</title>
        <authorList>
            <person name="Duangmal K."/>
            <person name="Kammanee S."/>
            <person name="Muangham S."/>
        </authorList>
    </citation>
    <scope>NUCLEOTIDE SEQUENCE [LARGE SCALE GENOMIC DNA]</scope>
    <source>
        <strain evidence="3 4">WRP15-2</strain>
    </source>
</reference>
<keyword evidence="2" id="KW-1133">Transmembrane helix</keyword>
<protein>
    <submittedName>
        <fullName evidence="3">Trp biosynthesis-associated membrane protein</fullName>
    </submittedName>
</protein>
<dbReference type="RefSeq" id="WP_270947090.1">
    <property type="nucleotide sequence ID" value="NZ_JAQGLA010000003.1"/>
</dbReference>
<feature type="transmembrane region" description="Helical" evidence="2">
    <location>
        <begin position="93"/>
        <end position="115"/>
    </location>
</feature>
<keyword evidence="4" id="KW-1185">Reference proteome</keyword>
<dbReference type="Proteomes" id="UP001210380">
    <property type="component" value="Unassembled WGS sequence"/>
</dbReference>
<sequence>MTTEPGSEPEPRSKGLLWAVVLLLLAAGGLLWGSSAVLWAGQKYRTSFGAEITAGVTGGDVRPELVPMALAALTAVAALLATGGWLRRIVGVLIAAAGGVLIWRAFQVYSFTVFGAPDGVPPGSTPVGPLDPQPLGPLMLIAGAVLLLVAGVLVVLRAGRMPAMGAKYSAPGAEKKKSHDPDRQMWQDLDAGRDPTDDQDR</sequence>
<feature type="transmembrane region" description="Helical" evidence="2">
    <location>
        <begin position="135"/>
        <end position="156"/>
    </location>
</feature>
<evidence type="ECO:0000256" key="1">
    <source>
        <dbReference type="SAM" id="MobiDB-lite"/>
    </source>
</evidence>
<dbReference type="EMBL" id="JAQGLA010000003">
    <property type="protein sequence ID" value="MDA3624530.1"/>
    <property type="molecule type" value="Genomic_DNA"/>
</dbReference>
<evidence type="ECO:0000256" key="2">
    <source>
        <dbReference type="SAM" id="Phobius"/>
    </source>
</evidence>
<keyword evidence="2" id="KW-0472">Membrane</keyword>